<proteinExistence type="predicted"/>
<accession>A0A0D3IIN7</accession>
<dbReference type="EnsemblProtists" id="EOD11122">
    <property type="protein sequence ID" value="EOD11122"/>
    <property type="gene ID" value="EMIHUDRAFT_465114"/>
</dbReference>
<dbReference type="AlphaFoldDB" id="A0A0D3IIN7"/>
<dbReference type="RefSeq" id="XP_005763551.1">
    <property type="nucleotide sequence ID" value="XM_005763494.1"/>
</dbReference>
<organism evidence="2 3">
    <name type="scientific">Emiliania huxleyi (strain CCMP1516)</name>
    <dbReference type="NCBI Taxonomy" id="280463"/>
    <lineage>
        <taxon>Eukaryota</taxon>
        <taxon>Haptista</taxon>
        <taxon>Haptophyta</taxon>
        <taxon>Prymnesiophyceae</taxon>
        <taxon>Isochrysidales</taxon>
        <taxon>Noelaerhabdaceae</taxon>
        <taxon>Emiliania</taxon>
    </lineage>
</organism>
<reference evidence="2" key="2">
    <citation type="submission" date="2024-10" db="UniProtKB">
        <authorList>
            <consortium name="EnsemblProtists"/>
        </authorList>
    </citation>
    <scope>IDENTIFICATION</scope>
</reference>
<evidence type="ECO:0000313" key="2">
    <source>
        <dbReference type="EnsemblProtists" id="EOD11122"/>
    </source>
</evidence>
<keyword evidence="3" id="KW-1185">Reference proteome</keyword>
<dbReference type="PaxDb" id="2903-EOD11122"/>
<name>A0A0D3IIN7_EMIH1</name>
<feature type="region of interest" description="Disordered" evidence="1">
    <location>
        <begin position="254"/>
        <end position="280"/>
    </location>
</feature>
<reference evidence="3" key="1">
    <citation type="journal article" date="2013" name="Nature">
        <title>Pan genome of the phytoplankton Emiliania underpins its global distribution.</title>
        <authorList>
            <person name="Read B.A."/>
            <person name="Kegel J."/>
            <person name="Klute M.J."/>
            <person name="Kuo A."/>
            <person name="Lefebvre S.C."/>
            <person name="Maumus F."/>
            <person name="Mayer C."/>
            <person name="Miller J."/>
            <person name="Monier A."/>
            <person name="Salamov A."/>
            <person name="Young J."/>
            <person name="Aguilar M."/>
            <person name="Claverie J.M."/>
            <person name="Frickenhaus S."/>
            <person name="Gonzalez K."/>
            <person name="Herman E.K."/>
            <person name="Lin Y.C."/>
            <person name="Napier J."/>
            <person name="Ogata H."/>
            <person name="Sarno A.F."/>
            <person name="Shmutz J."/>
            <person name="Schroeder D."/>
            <person name="de Vargas C."/>
            <person name="Verret F."/>
            <person name="von Dassow P."/>
            <person name="Valentin K."/>
            <person name="Van de Peer Y."/>
            <person name="Wheeler G."/>
            <person name="Dacks J.B."/>
            <person name="Delwiche C.F."/>
            <person name="Dyhrman S.T."/>
            <person name="Glockner G."/>
            <person name="John U."/>
            <person name="Richards T."/>
            <person name="Worden A.Z."/>
            <person name="Zhang X."/>
            <person name="Grigoriev I.V."/>
            <person name="Allen A.E."/>
            <person name="Bidle K."/>
            <person name="Borodovsky M."/>
            <person name="Bowler C."/>
            <person name="Brownlee C."/>
            <person name="Cock J.M."/>
            <person name="Elias M."/>
            <person name="Gladyshev V.N."/>
            <person name="Groth M."/>
            <person name="Guda C."/>
            <person name="Hadaegh A."/>
            <person name="Iglesias-Rodriguez M.D."/>
            <person name="Jenkins J."/>
            <person name="Jones B.M."/>
            <person name="Lawson T."/>
            <person name="Leese F."/>
            <person name="Lindquist E."/>
            <person name="Lobanov A."/>
            <person name="Lomsadze A."/>
            <person name="Malik S.B."/>
            <person name="Marsh M.E."/>
            <person name="Mackinder L."/>
            <person name="Mock T."/>
            <person name="Mueller-Roeber B."/>
            <person name="Pagarete A."/>
            <person name="Parker M."/>
            <person name="Probert I."/>
            <person name="Quesneville H."/>
            <person name="Raines C."/>
            <person name="Rensing S.A."/>
            <person name="Riano-Pachon D.M."/>
            <person name="Richier S."/>
            <person name="Rokitta S."/>
            <person name="Shiraiwa Y."/>
            <person name="Soanes D.M."/>
            <person name="van der Giezen M."/>
            <person name="Wahlund T.M."/>
            <person name="Williams B."/>
            <person name="Wilson W."/>
            <person name="Wolfe G."/>
            <person name="Wurch L.L."/>
        </authorList>
    </citation>
    <scope>NUCLEOTIDE SEQUENCE</scope>
</reference>
<protein>
    <submittedName>
        <fullName evidence="2">Uncharacterized protein</fullName>
    </submittedName>
</protein>
<dbReference type="HOGENOM" id="CLU_995478_0_0_1"/>
<dbReference type="KEGG" id="ehx:EMIHUDRAFT_465114"/>
<sequence length="280" mass="30307">MKWQRADVAAAVRACKKPPKQPSKQLEALLDAHPEVRSQFDAVENAEKLQLRVDDAAEQDDEEDVLAIKKPFVALTTSNVLADMALTGKGKAQKRVFKLLTKLWADKMAEIVDDANRDVHGGELKVPDKAIALAHYEVACEKAERHARRSDPTKKAQEVHAALLLVASAYSMRAPREKPFLPGLNHPSKQLRPRFHLVTTPPRQAHAEARPSRSASETGLFARSVTPQASAGGPPEAECGGHVSLLPARSLAVSSQPLCTPPTSPDSSSASRRGLRGHSG</sequence>
<evidence type="ECO:0000313" key="3">
    <source>
        <dbReference type="Proteomes" id="UP000013827"/>
    </source>
</evidence>
<dbReference type="Proteomes" id="UP000013827">
    <property type="component" value="Unassembled WGS sequence"/>
</dbReference>
<evidence type="ECO:0000256" key="1">
    <source>
        <dbReference type="SAM" id="MobiDB-lite"/>
    </source>
</evidence>
<dbReference type="GeneID" id="17257247"/>